<accession>A0A0E3Y641</accession>
<name>A0A0E3Y641_9CAUD</name>
<organism evidence="2">
    <name type="scientific">Fusobacterium phage Funu2</name>
    <dbReference type="NCBI Taxonomy" id="1640978"/>
    <lineage>
        <taxon>Viruses</taxon>
        <taxon>Duplodnaviria</taxon>
        <taxon>Heunggongvirae</taxon>
        <taxon>Uroviricota</taxon>
        <taxon>Caudoviricetes</taxon>
    </lineage>
</organism>
<evidence type="ECO:0000259" key="1">
    <source>
        <dbReference type="Pfam" id="PF04233"/>
    </source>
</evidence>
<dbReference type="InterPro" id="IPR006528">
    <property type="entry name" value="Phage_head_morphogenesis_dom"/>
</dbReference>
<dbReference type="NCBIfam" id="TIGR01641">
    <property type="entry name" value="phageSPP1_gp7"/>
    <property type="match status" value="1"/>
</dbReference>
<feature type="domain" description="Phage head morphogenesis" evidence="1">
    <location>
        <begin position="153"/>
        <end position="245"/>
    </location>
</feature>
<protein>
    <submittedName>
        <fullName evidence="2">Protein F-like protein</fullName>
    </submittedName>
</protein>
<gene>
    <name evidence="2" type="ORF">HMPREF1994_00028</name>
</gene>
<reference evidence="2" key="1">
    <citation type="submission" date="2015-04" db="EMBL/GenBank/DDBJ databases">
        <title>The Genome Sequence of Fusobacterium phage Funu2.</title>
        <authorList>
            <consortium name="The Broad Institute Genomics Platform"/>
            <person name="Earl A."/>
            <person name="Allen-Vercoe E."/>
            <person name="Daigneault M."/>
            <person name="Young S."/>
            <person name="Zeng Q."/>
            <person name="Gargeya S."/>
            <person name="Fitzgerald M."/>
            <person name="Abouelleil A."/>
            <person name="Alvarado L."/>
            <person name="Chapman S."/>
            <person name="Gainer-Dewar J."/>
            <person name="Goldberg J."/>
            <person name="Griggs A."/>
            <person name="Gujja S."/>
            <person name="Hansen M."/>
            <person name="Howarth C."/>
            <person name="Imamovic A."/>
            <person name="Ireland A."/>
            <person name="Larimer J."/>
            <person name="McCowan C."/>
            <person name="Murphy C."/>
            <person name="Pearson M."/>
            <person name="Poon T."/>
            <person name="Priest M."/>
            <person name="Roberts A."/>
            <person name="Saif S."/>
            <person name="Shea T."/>
            <person name="Sykes S."/>
            <person name="Wortman J."/>
            <person name="Nusbaum C."/>
            <person name="Birren B."/>
        </authorList>
    </citation>
    <scope>NUCLEOTIDE SEQUENCE</scope>
</reference>
<evidence type="ECO:0000313" key="2">
    <source>
        <dbReference type="EMBL" id="AKC57587.1"/>
    </source>
</evidence>
<dbReference type="Pfam" id="PF04233">
    <property type="entry name" value="Phage_Mu_F"/>
    <property type="match status" value="1"/>
</dbReference>
<sequence length="252" mass="29609">MFPLAQENRLRIIFQFYTKKRVGRARKSVSNGQLPLFELTDDEKRNIIKDLTKVAIDVNLSTFESWRTLTDEDLKRTDLTGAKYWIKKNYDLFNNTSVTADKLMDIRQQRIIDTIKNYNRNLNVLKNGEVPKSTLNALKQDIANNRASKEIKDIVKSIENGTYTQNDINNLQKWLNRRNENLARNETGNLYAQECKDLMIENGIEHFVWHTMKDDRVRPEHAEREGLVFSINDELPGEDFNCRCWAEPIRLN</sequence>
<proteinExistence type="predicted"/>
<dbReference type="EMBL" id="KR131711">
    <property type="protein sequence ID" value="AKC57587.1"/>
    <property type="molecule type" value="Genomic_DNA"/>
</dbReference>